<protein>
    <submittedName>
        <fullName evidence="3">Type VI secretion system-associated FHA domain protein TagH</fullName>
    </submittedName>
</protein>
<evidence type="ECO:0000256" key="1">
    <source>
        <dbReference type="SAM" id="MobiDB-lite"/>
    </source>
</evidence>
<dbReference type="InterPro" id="IPR017735">
    <property type="entry name" value="T6SS_FHA"/>
</dbReference>
<sequence length="561" mass="59136">MELVVRALRCPPPDQPQAINARFGANGGRIGRSNTCSLPLPSPDRYISREHLEIRCRDGRYSLKVISKVNGCSVNDNAVPPGAAVELSNGDRIQLGDYLLVAELQGASAAAPAAPAIRDPLAAFGHSAGARADSLDMMASLAPPPAAGVARDSQFGTSPNWAKPPTPEARRAPPVAPLAQPLEADPAAGDLSRMLDAPPSASPRPRAASADAAAHRVSVPAGNDYGASALDAFLGTDRPAAAVPMSDQAQGLFRQQDVNLAMPAQGNNTLPEPFDDDIFAALDKDFGPARSAPAPAPAPAPLAPVRAAAPPADIDPLDIDLMADVAAPARTHVIAPPRAAPEPAVAPKAPPVAAGGAGVDGTAALAVLAQALELEPGDLDASNPMETIRIVGELLNLTVNGLYQMLQMRAELKNELRIEDRTMIASRENNPLKHSESARDALRYLVDVRQHGNKLFLPPVKAIGDAVNDVCAHEMAVMAGTRAALLAALKMFAPDTVEKRIKKSGALDSVVPALHRAKLWESFLAMYGELEKEAEDHFDRLLNQEFARAYAEQGKKLRRKK</sequence>
<dbReference type="Gene3D" id="2.60.200.20">
    <property type="match status" value="1"/>
</dbReference>
<evidence type="ECO:0000259" key="2">
    <source>
        <dbReference type="PROSITE" id="PS50006"/>
    </source>
</evidence>
<reference evidence="3" key="1">
    <citation type="submission" date="2021-11" db="EMBL/GenBank/DDBJ databases">
        <title>BS-T2-15 a new species belonging to the Comamonadaceae family isolated from the soil of a French oak forest.</title>
        <authorList>
            <person name="Mieszkin S."/>
            <person name="Alain K."/>
        </authorList>
    </citation>
    <scope>NUCLEOTIDE SEQUENCE</scope>
    <source>
        <strain evidence="3">BS-T2-15</strain>
    </source>
</reference>
<dbReference type="Proteomes" id="UP001139353">
    <property type="component" value="Unassembled WGS sequence"/>
</dbReference>
<dbReference type="PROSITE" id="PS50006">
    <property type="entry name" value="FHA_DOMAIN"/>
    <property type="match status" value="1"/>
</dbReference>
<dbReference type="EMBL" id="JAJLJH010000019">
    <property type="protein sequence ID" value="MCK9689723.1"/>
    <property type="molecule type" value="Genomic_DNA"/>
</dbReference>
<dbReference type="InterPro" id="IPR000253">
    <property type="entry name" value="FHA_dom"/>
</dbReference>
<accession>A0A9X1YP14</accession>
<feature type="region of interest" description="Disordered" evidence="1">
    <location>
        <begin position="143"/>
        <end position="173"/>
    </location>
</feature>
<evidence type="ECO:0000313" key="4">
    <source>
        <dbReference type="Proteomes" id="UP001139353"/>
    </source>
</evidence>
<dbReference type="AlphaFoldDB" id="A0A9X1YP14"/>
<dbReference type="RefSeq" id="WP_275685775.1">
    <property type="nucleotide sequence ID" value="NZ_JAJLJH010000019.1"/>
</dbReference>
<keyword evidence="4" id="KW-1185">Reference proteome</keyword>
<dbReference type="CDD" id="cd00060">
    <property type="entry name" value="FHA"/>
    <property type="match status" value="1"/>
</dbReference>
<feature type="domain" description="FHA" evidence="2">
    <location>
        <begin position="28"/>
        <end position="79"/>
    </location>
</feature>
<dbReference type="SMART" id="SM00240">
    <property type="entry name" value="FHA"/>
    <property type="match status" value="1"/>
</dbReference>
<dbReference type="NCBIfam" id="TIGR03354">
    <property type="entry name" value="VI_FHA"/>
    <property type="match status" value="1"/>
</dbReference>
<evidence type="ECO:0000313" key="3">
    <source>
        <dbReference type="EMBL" id="MCK9689723.1"/>
    </source>
</evidence>
<name>A0A9X1YP14_9BURK</name>
<dbReference type="Pfam" id="PF00498">
    <property type="entry name" value="FHA"/>
    <property type="match status" value="1"/>
</dbReference>
<dbReference type="InterPro" id="IPR008984">
    <property type="entry name" value="SMAD_FHA_dom_sf"/>
</dbReference>
<feature type="region of interest" description="Disordered" evidence="1">
    <location>
        <begin position="189"/>
        <end position="215"/>
    </location>
</feature>
<dbReference type="SUPFAM" id="SSF49879">
    <property type="entry name" value="SMAD/FHA domain"/>
    <property type="match status" value="1"/>
</dbReference>
<feature type="compositionally biased region" description="Low complexity" evidence="1">
    <location>
        <begin position="196"/>
        <end position="212"/>
    </location>
</feature>
<proteinExistence type="predicted"/>
<organism evidence="3 4">
    <name type="scientific">Scleromatobacter humisilvae</name>
    <dbReference type="NCBI Taxonomy" id="2897159"/>
    <lineage>
        <taxon>Bacteria</taxon>
        <taxon>Pseudomonadati</taxon>
        <taxon>Pseudomonadota</taxon>
        <taxon>Betaproteobacteria</taxon>
        <taxon>Burkholderiales</taxon>
        <taxon>Sphaerotilaceae</taxon>
        <taxon>Scleromatobacter</taxon>
    </lineage>
</organism>
<dbReference type="InterPro" id="IPR046883">
    <property type="entry name" value="T6SS_FHA_C"/>
</dbReference>
<comment type="caution">
    <text evidence="3">The sequence shown here is derived from an EMBL/GenBank/DDBJ whole genome shotgun (WGS) entry which is preliminary data.</text>
</comment>
<gene>
    <name evidence="3" type="primary">tagH</name>
    <name evidence="3" type="ORF">LPC04_28745</name>
</gene>
<dbReference type="Pfam" id="PF20232">
    <property type="entry name" value="T6SS_FHA_C"/>
    <property type="match status" value="1"/>
</dbReference>